<evidence type="ECO:0000256" key="2">
    <source>
        <dbReference type="ARBA" id="ARBA00022448"/>
    </source>
</evidence>
<sequence>MAALSDPWLGEFDQAEQLVNDAYGCLHERQNSLREGKDVARLTATVRRKASGLNSKLDRLQALLQETAVTERESRRREDLINGLRRRGEELVGLLSKNKSSDGVSGSQDTQMRMMERGEQIAETEQTAGLDNDNILQLQRTIMQDQDEDLDELSRVVSSTKHIGLAVGEELDLHARLLDDLDDDVDRTSSRLRRAQKIAKMVYEKTSDCKLIMFGVLLVVVLVLLLVLIMKHF</sequence>
<evidence type="ECO:0000256" key="1">
    <source>
        <dbReference type="ARBA" id="ARBA00004370"/>
    </source>
</evidence>
<dbReference type="GO" id="GO:0005484">
    <property type="term" value="F:SNAP receptor activity"/>
    <property type="evidence" value="ECO:0007669"/>
    <property type="project" value="TreeGrafter"/>
</dbReference>
<protein>
    <recommendedName>
        <fullName evidence="7">t-SNARE coiled-coil homology domain-containing protein</fullName>
    </recommendedName>
</protein>
<name>A0A7S0SDE8_9CHLO</name>
<dbReference type="EMBL" id="HBFC01009642">
    <property type="protein sequence ID" value="CAD8702924.1"/>
    <property type="molecule type" value="Transcribed_RNA"/>
</dbReference>
<evidence type="ECO:0000259" key="7">
    <source>
        <dbReference type="PROSITE" id="PS50192"/>
    </source>
</evidence>
<dbReference type="GO" id="GO:0000149">
    <property type="term" value="F:SNARE binding"/>
    <property type="evidence" value="ECO:0007669"/>
    <property type="project" value="TreeGrafter"/>
</dbReference>
<dbReference type="Pfam" id="PF05739">
    <property type="entry name" value="SNARE"/>
    <property type="match status" value="1"/>
</dbReference>
<dbReference type="SMART" id="SM00397">
    <property type="entry name" value="t_SNARE"/>
    <property type="match status" value="1"/>
</dbReference>
<dbReference type="InterPro" id="IPR000727">
    <property type="entry name" value="T_SNARE_dom"/>
</dbReference>
<dbReference type="GO" id="GO:0048278">
    <property type="term" value="P:vesicle docking"/>
    <property type="evidence" value="ECO:0007669"/>
    <property type="project" value="TreeGrafter"/>
</dbReference>
<evidence type="ECO:0000256" key="6">
    <source>
        <dbReference type="SAM" id="Phobius"/>
    </source>
</evidence>
<reference evidence="8" key="1">
    <citation type="submission" date="2021-01" db="EMBL/GenBank/DDBJ databases">
        <authorList>
            <person name="Corre E."/>
            <person name="Pelletier E."/>
            <person name="Niang G."/>
            <person name="Scheremetjew M."/>
            <person name="Finn R."/>
            <person name="Kale V."/>
            <person name="Holt S."/>
            <person name="Cochrane G."/>
            <person name="Meng A."/>
            <person name="Brown T."/>
            <person name="Cohen L."/>
        </authorList>
    </citation>
    <scope>NUCLEOTIDE SEQUENCE</scope>
    <source>
        <strain evidence="8">SL-175</strain>
    </source>
</reference>
<organism evidence="8">
    <name type="scientific">Mantoniella antarctica</name>
    <dbReference type="NCBI Taxonomy" id="81844"/>
    <lineage>
        <taxon>Eukaryota</taxon>
        <taxon>Viridiplantae</taxon>
        <taxon>Chlorophyta</taxon>
        <taxon>Mamiellophyceae</taxon>
        <taxon>Mamiellales</taxon>
        <taxon>Mamiellaceae</taxon>
        <taxon>Mantoniella</taxon>
    </lineage>
</organism>
<keyword evidence="6" id="KW-0812">Transmembrane</keyword>
<dbReference type="InterPro" id="IPR045242">
    <property type="entry name" value="Syntaxin"/>
</dbReference>
<comment type="subcellular location">
    <subcellularLocation>
        <location evidence="1">Membrane</location>
    </subcellularLocation>
</comment>
<evidence type="ECO:0000256" key="3">
    <source>
        <dbReference type="ARBA" id="ARBA00022927"/>
    </source>
</evidence>
<dbReference type="PANTHER" id="PTHR19957:SF124">
    <property type="entry name" value="SYNTAXIN-8"/>
    <property type="match status" value="1"/>
</dbReference>
<evidence type="ECO:0000256" key="4">
    <source>
        <dbReference type="ARBA" id="ARBA00023054"/>
    </source>
</evidence>
<proteinExistence type="predicted"/>
<dbReference type="SUPFAM" id="SSF58038">
    <property type="entry name" value="SNARE fusion complex"/>
    <property type="match status" value="1"/>
</dbReference>
<keyword evidence="5 6" id="KW-0472">Membrane</keyword>
<keyword evidence="2" id="KW-0813">Transport</keyword>
<gene>
    <name evidence="8" type="ORF">MANT1106_LOCUS5606</name>
</gene>
<dbReference type="GO" id="GO:0012505">
    <property type="term" value="C:endomembrane system"/>
    <property type="evidence" value="ECO:0007669"/>
    <property type="project" value="TreeGrafter"/>
</dbReference>
<dbReference type="GO" id="GO:0031201">
    <property type="term" value="C:SNARE complex"/>
    <property type="evidence" value="ECO:0007669"/>
    <property type="project" value="TreeGrafter"/>
</dbReference>
<evidence type="ECO:0000256" key="5">
    <source>
        <dbReference type="ARBA" id="ARBA00023136"/>
    </source>
</evidence>
<dbReference type="CDD" id="cd15841">
    <property type="entry name" value="SNARE_Qc"/>
    <property type="match status" value="1"/>
</dbReference>
<feature type="transmembrane region" description="Helical" evidence="6">
    <location>
        <begin position="211"/>
        <end position="230"/>
    </location>
</feature>
<keyword evidence="4" id="KW-0175">Coiled coil</keyword>
<evidence type="ECO:0000313" key="8">
    <source>
        <dbReference type="EMBL" id="CAD8702924.1"/>
    </source>
</evidence>
<keyword evidence="3" id="KW-0653">Protein transport</keyword>
<dbReference type="PROSITE" id="PS50192">
    <property type="entry name" value="T_SNARE"/>
    <property type="match status" value="1"/>
</dbReference>
<dbReference type="Gene3D" id="1.20.5.110">
    <property type="match status" value="1"/>
</dbReference>
<dbReference type="PANTHER" id="PTHR19957">
    <property type="entry name" value="SYNTAXIN"/>
    <property type="match status" value="1"/>
</dbReference>
<keyword evidence="6" id="KW-1133">Transmembrane helix</keyword>
<accession>A0A7S0SDE8</accession>
<feature type="domain" description="T-SNARE coiled-coil homology" evidence="7">
    <location>
        <begin position="140"/>
        <end position="202"/>
    </location>
</feature>
<dbReference type="GO" id="GO:0006906">
    <property type="term" value="P:vesicle fusion"/>
    <property type="evidence" value="ECO:0007669"/>
    <property type="project" value="TreeGrafter"/>
</dbReference>
<dbReference type="GO" id="GO:0006886">
    <property type="term" value="P:intracellular protein transport"/>
    <property type="evidence" value="ECO:0007669"/>
    <property type="project" value="TreeGrafter"/>
</dbReference>
<dbReference type="AlphaFoldDB" id="A0A7S0SDE8"/>